<evidence type="ECO:0000313" key="1">
    <source>
        <dbReference type="EMBL" id="RKF76450.1"/>
    </source>
</evidence>
<sequence length="104" mass="12229">MNATMEKRKGQDPEVILMANPCERNANIDQRLNEKYWNLDWYEDILEYLLNRSFSDNCKTKVQRAAHIRKMTHFSVSEDSDLYYEIRGVFSWKGGSFSLEGGAR</sequence>
<proteinExistence type="predicted"/>
<reference evidence="1 2" key="1">
    <citation type="journal article" date="2018" name="BMC Genomics">
        <title>Comparative genome analyses reveal sequence features reflecting distinct modes of host-adaptation between dicot and monocot powdery mildew.</title>
        <authorList>
            <person name="Wu Y."/>
            <person name="Ma X."/>
            <person name="Pan Z."/>
            <person name="Kale S.D."/>
            <person name="Song Y."/>
            <person name="King H."/>
            <person name="Zhang Q."/>
            <person name="Presley C."/>
            <person name="Deng X."/>
            <person name="Wei C.I."/>
            <person name="Xiao S."/>
        </authorList>
    </citation>
    <scope>NUCLEOTIDE SEQUENCE [LARGE SCALE GENOMIC DNA]</scope>
    <source>
        <strain evidence="1">UMSG1</strain>
    </source>
</reference>
<name>A0A420IPG5_9PEZI</name>
<organism evidence="1 2">
    <name type="scientific">Golovinomyces cichoracearum</name>
    <dbReference type="NCBI Taxonomy" id="62708"/>
    <lineage>
        <taxon>Eukaryota</taxon>
        <taxon>Fungi</taxon>
        <taxon>Dikarya</taxon>
        <taxon>Ascomycota</taxon>
        <taxon>Pezizomycotina</taxon>
        <taxon>Leotiomycetes</taxon>
        <taxon>Erysiphales</taxon>
        <taxon>Erysiphaceae</taxon>
        <taxon>Golovinomyces</taxon>
    </lineage>
</organism>
<dbReference type="AlphaFoldDB" id="A0A420IPG5"/>
<evidence type="ECO:0000313" key="2">
    <source>
        <dbReference type="Proteomes" id="UP000285326"/>
    </source>
</evidence>
<dbReference type="Proteomes" id="UP000285326">
    <property type="component" value="Unassembled WGS sequence"/>
</dbReference>
<accession>A0A420IPG5</accession>
<gene>
    <name evidence="1" type="ORF">GcM1_227066b</name>
</gene>
<protein>
    <submittedName>
        <fullName evidence="1">Uncharacterized protein</fullName>
    </submittedName>
</protein>
<dbReference type="EMBL" id="MCBS01022721">
    <property type="protein sequence ID" value="RKF76450.1"/>
    <property type="molecule type" value="Genomic_DNA"/>
</dbReference>
<comment type="caution">
    <text evidence="1">The sequence shown here is derived from an EMBL/GenBank/DDBJ whole genome shotgun (WGS) entry which is preliminary data.</text>
</comment>